<proteinExistence type="predicted"/>
<name>A0ABY7DVL4_MYAAR</name>
<dbReference type="EMBL" id="CP111014">
    <property type="protein sequence ID" value="WAR00657.1"/>
    <property type="molecule type" value="Genomic_DNA"/>
</dbReference>
<keyword evidence="2" id="KW-1185">Reference proteome</keyword>
<dbReference type="Proteomes" id="UP001164746">
    <property type="component" value="Chromosome 3"/>
</dbReference>
<reference evidence="1" key="1">
    <citation type="submission" date="2022-11" db="EMBL/GenBank/DDBJ databases">
        <title>Centuries of genome instability and evolution in soft-shell clam transmissible cancer (bioRxiv).</title>
        <authorList>
            <person name="Hart S.F.M."/>
            <person name="Yonemitsu M.A."/>
            <person name="Giersch R.M."/>
            <person name="Beal B.F."/>
            <person name="Arriagada G."/>
            <person name="Davis B.W."/>
            <person name="Ostrander E.A."/>
            <person name="Goff S.P."/>
            <person name="Metzger M.J."/>
        </authorList>
    </citation>
    <scope>NUCLEOTIDE SEQUENCE</scope>
    <source>
        <strain evidence="1">MELC-2E11</strain>
        <tissue evidence="1">Siphon/mantle</tissue>
    </source>
</reference>
<gene>
    <name evidence="1" type="ORF">MAR_025029</name>
</gene>
<evidence type="ECO:0000313" key="1">
    <source>
        <dbReference type="EMBL" id="WAR00657.1"/>
    </source>
</evidence>
<evidence type="ECO:0000313" key="2">
    <source>
        <dbReference type="Proteomes" id="UP001164746"/>
    </source>
</evidence>
<protein>
    <submittedName>
        <fullName evidence="1">Uncharacterized protein</fullName>
    </submittedName>
</protein>
<accession>A0ABY7DVL4</accession>
<sequence length="168" mass="19061">MCLGLVPEGPIGPHFYLHYANKFESPPYQHVDHFEIRHMLPPVQADHVYHAAACRRCLFELLDDRDHLFPWMTPLIVVLPDLPSPVPHLFQAKDHLHAGLTRNSTLLNAVRSWFILGRDSSLRVPVSTSICISTPLGDAFPLSVKCAEGKAEAMQRRHNTGSRRHKYV</sequence>
<organism evidence="1 2">
    <name type="scientific">Mya arenaria</name>
    <name type="common">Soft-shell clam</name>
    <dbReference type="NCBI Taxonomy" id="6604"/>
    <lineage>
        <taxon>Eukaryota</taxon>
        <taxon>Metazoa</taxon>
        <taxon>Spiralia</taxon>
        <taxon>Lophotrochozoa</taxon>
        <taxon>Mollusca</taxon>
        <taxon>Bivalvia</taxon>
        <taxon>Autobranchia</taxon>
        <taxon>Heteroconchia</taxon>
        <taxon>Euheterodonta</taxon>
        <taxon>Imparidentia</taxon>
        <taxon>Neoheterodontei</taxon>
        <taxon>Myida</taxon>
        <taxon>Myoidea</taxon>
        <taxon>Myidae</taxon>
        <taxon>Mya</taxon>
    </lineage>
</organism>